<evidence type="ECO:0000313" key="7">
    <source>
        <dbReference type="EMBL" id="PRY38928.1"/>
    </source>
</evidence>
<feature type="compositionally biased region" description="Basic and acidic residues" evidence="5">
    <location>
        <begin position="12"/>
        <end position="21"/>
    </location>
</feature>
<evidence type="ECO:0000256" key="5">
    <source>
        <dbReference type="SAM" id="MobiDB-lite"/>
    </source>
</evidence>
<reference evidence="7 8" key="1">
    <citation type="submission" date="2018-03" db="EMBL/GenBank/DDBJ databases">
        <title>Genomic Encyclopedia of Archaeal and Bacterial Type Strains, Phase II (KMG-II): from individual species to whole genera.</title>
        <authorList>
            <person name="Goeker M."/>
        </authorList>
    </citation>
    <scope>NUCLEOTIDE SEQUENCE [LARGE SCALE GENOMIC DNA]</scope>
    <source>
        <strain evidence="7 8">DSM 44720</strain>
    </source>
</reference>
<evidence type="ECO:0000259" key="6">
    <source>
        <dbReference type="Pfam" id="PF19906"/>
    </source>
</evidence>
<dbReference type="GO" id="GO:0016829">
    <property type="term" value="F:lyase activity"/>
    <property type="evidence" value="ECO:0007669"/>
    <property type="project" value="UniProtKB-KW"/>
</dbReference>
<name>A0A2T0SZT3_9PSEU</name>
<evidence type="ECO:0000256" key="3">
    <source>
        <dbReference type="ARBA" id="ARBA00046336"/>
    </source>
</evidence>
<feature type="region of interest" description="Disordered" evidence="5">
    <location>
        <begin position="1"/>
        <end position="21"/>
    </location>
</feature>
<keyword evidence="1" id="KW-0456">Lyase</keyword>
<comment type="caution">
    <text evidence="7">The sequence shown here is derived from an EMBL/GenBank/DDBJ whole genome shotgun (WGS) entry which is preliminary data.</text>
</comment>
<accession>A0A2T0SZT3</accession>
<evidence type="ECO:0000256" key="2">
    <source>
        <dbReference type="ARBA" id="ARBA00023277"/>
    </source>
</evidence>
<dbReference type="EMBL" id="PVTF01000008">
    <property type="protein sequence ID" value="PRY38928.1"/>
    <property type="molecule type" value="Genomic_DNA"/>
</dbReference>
<keyword evidence="2" id="KW-0119">Carbohydrate metabolism</keyword>
<dbReference type="Proteomes" id="UP000239494">
    <property type="component" value="Unassembled WGS sequence"/>
</dbReference>
<gene>
    <name evidence="7" type="ORF">CLV43_108328</name>
</gene>
<dbReference type="AlphaFoldDB" id="A0A2T0SZT3"/>
<evidence type="ECO:0000256" key="4">
    <source>
        <dbReference type="ARBA" id="ARBA00047208"/>
    </source>
</evidence>
<protein>
    <recommendedName>
        <fullName evidence="4">C-deglycosylation enzyme beta subunit</fullName>
    </recommendedName>
</protein>
<evidence type="ECO:0000313" key="8">
    <source>
        <dbReference type="Proteomes" id="UP000239494"/>
    </source>
</evidence>
<comment type="similarity">
    <text evidence="3">Belongs to the C-glycoside deglycosidase beta subunit family.</text>
</comment>
<keyword evidence="8" id="KW-1185">Reference proteome</keyword>
<feature type="domain" description="C-glycoside deglycosidase beta subunit" evidence="6">
    <location>
        <begin position="44"/>
        <end position="117"/>
    </location>
</feature>
<dbReference type="InterPro" id="IPR045959">
    <property type="entry name" value="CGDB"/>
</dbReference>
<sequence length="160" mass="17981">MPIETPHRAPRTNRDQADRAKQGIRVFSGLGQRDLLASNRLETAGPGWRMLIRNPWYTGTHLSTVTSMRITVNGHPVPEENTLISLRGQTLPIACAKAMHELWWGMGEVAELFLTDPALSGVLAEKNVVNIDIDMRTTFSYGFPDDTLPYRLTGEMEFEK</sequence>
<organism evidence="7 8">
    <name type="scientific">Umezawaea tangerina</name>
    <dbReference type="NCBI Taxonomy" id="84725"/>
    <lineage>
        <taxon>Bacteria</taxon>
        <taxon>Bacillati</taxon>
        <taxon>Actinomycetota</taxon>
        <taxon>Actinomycetes</taxon>
        <taxon>Pseudonocardiales</taxon>
        <taxon>Pseudonocardiaceae</taxon>
        <taxon>Umezawaea</taxon>
    </lineage>
</organism>
<evidence type="ECO:0000256" key="1">
    <source>
        <dbReference type="ARBA" id="ARBA00023239"/>
    </source>
</evidence>
<dbReference type="Pfam" id="PF19906">
    <property type="entry name" value="CGDB"/>
    <property type="match status" value="1"/>
</dbReference>
<proteinExistence type="inferred from homology"/>
<dbReference type="RefSeq" id="WP_281262180.1">
    <property type="nucleotide sequence ID" value="NZ_PVTF01000008.1"/>
</dbReference>